<feature type="domain" description="PRD" evidence="2">
    <location>
        <begin position="175"/>
        <end position="280"/>
    </location>
</feature>
<dbReference type="InterPro" id="IPR036650">
    <property type="entry name" value="CAT_RNA-bd_dom_sf"/>
</dbReference>
<dbReference type="AlphaFoldDB" id="A0A3P7NWM6"/>
<dbReference type="RefSeq" id="WP_125136904.1">
    <property type="nucleotide sequence ID" value="NZ_LR130778.1"/>
</dbReference>
<dbReference type="PANTHER" id="PTHR30185:SF15">
    <property type="entry name" value="CRYPTIC BETA-GLUCOSIDE BGL OPERON ANTITERMINATOR"/>
    <property type="match status" value="1"/>
</dbReference>
<accession>A0A3P7NWM6</accession>
<dbReference type="EMBL" id="LR130778">
    <property type="protein sequence ID" value="VDN47624.1"/>
    <property type="molecule type" value="Genomic_DNA"/>
</dbReference>
<keyword evidence="4" id="KW-1185">Reference proteome</keyword>
<evidence type="ECO:0000313" key="3">
    <source>
        <dbReference type="EMBL" id="VDN47624.1"/>
    </source>
</evidence>
<dbReference type="Pfam" id="PF03123">
    <property type="entry name" value="CAT_RBD"/>
    <property type="match status" value="1"/>
</dbReference>
<dbReference type="KEGG" id="cbar:PATL70BA_1735"/>
<feature type="domain" description="PRD" evidence="2">
    <location>
        <begin position="70"/>
        <end position="174"/>
    </location>
</feature>
<dbReference type="InterPro" id="IPR011608">
    <property type="entry name" value="PRD"/>
</dbReference>
<evidence type="ECO:0000259" key="2">
    <source>
        <dbReference type="PROSITE" id="PS51372"/>
    </source>
</evidence>
<dbReference type="InterPro" id="IPR050661">
    <property type="entry name" value="BglG_antiterminators"/>
</dbReference>
<reference evidence="3 4" key="1">
    <citation type="submission" date="2018-09" db="EMBL/GenBank/DDBJ databases">
        <authorList>
            <person name="Postec A."/>
        </authorList>
    </citation>
    <scope>NUCLEOTIDE SEQUENCE [LARGE SCALE GENOMIC DNA]</scope>
    <source>
        <strain evidence="3">70B-A</strain>
    </source>
</reference>
<dbReference type="SUPFAM" id="SSF63520">
    <property type="entry name" value="PTS-regulatory domain, PRD"/>
    <property type="match status" value="2"/>
</dbReference>
<name>A0A3P7NWM6_9FIRM</name>
<dbReference type="InterPro" id="IPR036634">
    <property type="entry name" value="PRD_sf"/>
</dbReference>
<keyword evidence="1" id="KW-0677">Repeat</keyword>
<evidence type="ECO:0000256" key="1">
    <source>
        <dbReference type="ARBA" id="ARBA00022737"/>
    </source>
</evidence>
<organism evidence="3 4">
    <name type="scientific">Petrocella atlantisensis</name>
    <dbReference type="NCBI Taxonomy" id="2173034"/>
    <lineage>
        <taxon>Bacteria</taxon>
        <taxon>Bacillati</taxon>
        <taxon>Bacillota</taxon>
        <taxon>Clostridia</taxon>
        <taxon>Lachnospirales</taxon>
        <taxon>Vallitaleaceae</taxon>
        <taxon>Petrocella</taxon>
    </lineage>
</organism>
<gene>
    <name evidence="3" type="ORF">PATL70BA_1735</name>
</gene>
<sequence length="280" mass="31847">MKCEILKIMNNNVIWVQDDKNKAETVLIGKGIGFGVKPGQQVDIPQEAIDKVFITYDQKTMKDYIALAESIDSNIMEVCTEIIIYAEEKLGKLSHRVYPVLTDHIAFAIERLKSQMVIQNPFLMEIKGIYQDEFEIGLRAQSMILKKIGIDITEDEVGFIALHLNAARENKEVKEIMKNTRLIKTVIDNIEAALDYKVDMDSFTYQRLVSHIKGSIERARLGQTIKNPLLESIKVEFANAYIIAAKIRTTVERELSIKISDDEVGYMAIHIARISNKAEL</sequence>
<dbReference type="Gene3D" id="2.30.24.10">
    <property type="entry name" value="CAT RNA-binding domain"/>
    <property type="match status" value="1"/>
</dbReference>
<dbReference type="OrthoDB" id="9813552at2"/>
<dbReference type="PANTHER" id="PTHR30185">
    <property type="entry name" value="CRYPTIC BETA-GLUCOSIDE BGL OPERON ANTITERMINATOR"/>
    <property type="match status" value="1"/>
</dbReference>
<proteinExistence type="predicted"/>
<protein>
    <submittedName>
        <fullName evidence="3">Antitermination protein BlgG</fullName>
    </submittedName>
</protein>
<dbReference type="SUPFAM" id="SSF50151">
    <property type="entry name" value="SacY-like RNA-binding domain"/>
    <property type="match status" value="1"/>
</dbReference>
<dbReference type="Gene3D" id="1.10.1790.10">
    <property type="entry name" value="PRD domain"/>
    <property type="match status" value="2"/>
</dbReference>
<dbReference type="Proteomes" id="UP000279029">
    <property type="component" value="Chromosome"/>
</dbReference>
<dbReference type="SMART" id="SM01061">
    <property type="entry name" value="CAT_RBD"/>
    <property type="match status" value="1"/>
</dbReference>
<dbReference type="PROSITE" id="PS51372">
    <property type="entry name" value="PRD_2"/>
    <property type="match status" value="2"/>
</dbReference>
<dbReference type="GO" id="GO:0006355">
    <property type="term" value="P:regulation of DNA-templated transcription"/>
    <property type="evidence" value="ECO:0007669"/>
    <property type="project" value="InterPro"/>
</dbReference>
<dbReference type="Pfam" id="PF00874">
    <property type="entry name" value="PRD"/>
    <property type="match status" value="2"/>
</dbReference>
<dbReference type="InterPro" id="IPR004341">
    <property type="entry name" value="CAT_RNA-bd_dom"/>
</dbReference>
<dbReference type="GO" id="GO:0003723">
    <property type="term" value="F:RNA binding"/>
    <property type="evidence" value="ECO:0007669"/>
    <property type="project" value="InterPro"/>
</dbReference>
<evidence type="ECO:0000313" key="4">
    <source>
        <dbReference type="Proteomes" id="UP000279029"/>
    </source>
</evidence>